<reference evidence="6 7" key="1">
    <citation type="journal article" date="2013" name="Stand. Genomic Sci.">
        <title>Genomic Encyclopedia of Type Strains, Phase I: The one thousand microbial genomes (KMG-I) project.</title>
        <authorList>
            <person name="Kyrpides N.C."/>
            <person name="Woyke T."/>
            <person name="Eisen J.A."/>
            <person name="Garrity G."/>
            <person name="Lilburn T.G."/>
            <person name="Beck B.J."/>
            <person name="Whitman W.B."/>
            <person name="Hugenholtz P."/>
            <person name="Klenk H.P."/>
        </authorList>
    </citation>
    <scope>NUCLEOTIDE SEQUENCE [LARGE SCALE GENOMIC DNA]</scope>
    <source>
        <strain evidence="6 7">DSM 13484</strain>
    </source>
</reference>
<proteinExistence type="inferred from homology"/>
<organism evidence="6 7">
    <name type="scientific">Chitinophaga japonensis</name>
    <name type="common">Flexibacter japonensis</name>
    <dbReference type="NCBI Taxonomy" id="104662"/>
    <lineage>
        <taxon>Bacteria</taxon>
        <taxon>Pseudomonadati</taxon>
        <taxon>Bacteroidota</taxon>
        <taxon>Chitinophagia</taxon>
        <taxon>Chitinophagales</taxon>
        <taxon>Chitinophagaceae</taxon>
        <taxon>Chitinophaga</taxon>
    </lineage>
</organism>
<feature type="domain" description="Peptide methionine sulphoxide reductase MsrA" evidence="5">
    <location>
        <begin position="11"/>
        <end position="163"/>
    </location>
</feature>
<dbReference type="InterPro" id="IPR036509">
    <property type="entry name" value="Met_Sox_Rdtase_MsrA_sf"/>
</dbReference>
<sequence length="187" mass="21559">MEANNNTTFEKATFGGGCFWCTEAQFQYLDGVVKVASGYSGGTVAHPTYEEVCTGSTGHAEVIQVTYDPAKISYEELLEAFWQSHDPTQLNRQGNDVGTQYRSVIFYHSEDQRQKAEHYKQKLQDSGVFDRPVVTEISPLENFYVAEDYHQDYYSQNGSQPYCYYVIRPKLEKFKKVFREKLKHDAQ</sequence>
<evidence type="ECO:0000259" key="5">
    <source>
        <dbReference type="Pfam" id="PF01625"/>
    </source>
</evidence>
<dbReference type="AlphaFoldDB" id="A0A562SSM9"/>
<dbReference type="NCBIfam" id="TIGR00401">
    <property type="entry name" value="msrA"/>
    <property type="match status" value="1"/>
</dbReference>
<comment type="catalytic activity">
    <reaction evidence="2 4">
        <text>L-methionyl-[protein] + [thioredoxin]-disulfide + H2O = L-methionyl-(S)-S-oxide-[protein] + [thioredoxin]-dithiol</text>
        <dbReference type="Rhea" id="RHEA:14217"/>
        <dbReference type="Rhea" id="RHEA-COMP:10698"/>
        <dbReference type="Rhea" id="RHEA-COMP:10700"/>
        <dbReference type="Rhea" id="RHEA-COMP:12313"/>
        <dbReference type="Rhea" id="RHEA-COMP:12315"/>
        <dbReference type="ChEBI" id="CHEBI:15377"/>
        <dbReference type="ChEBI" id="CHEBI:16044"/>
        <dbReference type="ChEBI" id="CHEBI:29950"/>
        <dbReference type="ChEBI" id="CHEBI:44120"/>
        <dbReference type="ChEBI" id="CHEBI:50058"/>
        <dbReference type="EC" id="1.8.4.11"/>
    </reaction>
</comment>
<comment type="caution">
    <text evidence="6">The sequence shown here is derived from an EMBL/GenBank/DDBJ whole genome shotgun (WGS) entry which is preliminary data.</text>
</comment>
<dbReference type="SUPFAM" id="SSF55068">
    <property type="entry name" value="Peptide methionine sulfoxide reductase"/>
    <property type="match status" value="1"/>
</dbReference>
<evidence type="ECO:0000256" key="4">
    <source>
        <dbReference type="HAMAP-Rule" id="MF_01401"/>
    </source>
</evidence>
<dbReference type="EC" id="1.8.4.11" evidence="4"/>
<dbReference type="Gene3D" id="3.30.1060.10">
    <property type="entry name" value="Peptide methionine sulphoxide reductase MsrA"/>
    <property type="match status" value="1"/>
</dbReference>
<dbReference type="HAMAP" id="MF_01401">
    <property type="entry name" value="MsrA"/>
    <property type="match status" value="1"/>
</dbReference>
<keyword evidence="7" id="KW-1185">Reference proteome</keyword>
<dbReference type="Pfam" id="PF01625">
    <property type="entry name" value="PMSR"/>
    <property type="match status" value="1"/>
</dbReference>
<protein>
    <recommendedName>
        <fullName evidence="4">Peptide methionine sulfoxide reductase MsrA</fullName>
        <shortName evidence="4">Protein-methionine-S-oxide reductase</shortName>
        <ecNumber evidence="4">1.8.4.11</ecNumber>
    </recommendedName>
    <alternativeName>
        <fullName evidence="4">Peptide-methionine (S)-S-oxide reductase</fullName>
        <shortName evidence="4">Peptide Met(O) reductase</shortName>
    </alternativeName>
</protein>
<name>A0A562SSM9_CHIJA</name>
<dbReference type="OrthoDB" id="4174719at2"/>
<comment type="catalytic activity">
    <reaction evidence="3 4">
        <text>[thioredoxin]-disulfide + L-methionine + H2O = L-methionine (S)-S-oxide + [thioredoxin]-dithiol</text>
        <dbReference type="Rhea" id="RHEA:19993"/>
        <dbReference type="Rhea" id="RHEA-COMP:10698"/>
        <dbReference type="Rhea" id="RHEA-COMP:10700"/>
        <dbReference type="ChEBI" id="CHEBI:15377"/>
        <dbReference type="ChEBI" id="CHEBI:29950"/>
        <dbReference type="ChEBI" id="CHEBI:50058"/>
        <dbReference type="ChEBI" id="CHEBI:57844"/>
        <dbReference type="ChEBI" id="CHEBI:58772"/>
        <dbReference type="EC" id="1.8.4.11"/>
    </reaction>
</comment>
<dbReference type="RefSeq" id="WP_145717814.1">
    <property type="nucleotide sequence ID" value="NZ_BAAAFY010000002.1"/>
</dbReference>
<evidence type="ECO:0000256" key="3">
    <source>
        <dbReference type="ARBA" id="ARBA00048782"/>
    </source>
</evidence>
<keyword evidence="1 4" id="KW-0560">Oxidoreductase</keyword>
<comment type="similarity">
    <text evidence="4">Belongs to the MsrA Met sulfoxide reductase family.</text>
</comment>
<dbReference type="InterPro" id="IPR002569">
    <property type="entry name" value="Met_Sox_Rdtase_MsrA_dom"/>
</dbReference>
<accession>A0A562SSM9</accession>
<evidence type="ECO:0000256" key="1">
    <source>
        <dbReference type="ARBA" id="ARBA00023002"/>
    </source>
</evidence>
<dbReference type="GO" id="GO:0033744">
    <property type="term" value="F:L-methionine:thioredoxin-disulfide S-oxidoreductase activity"/>
    <property type="evidence" value="ECO:0007669"/>
    <property type="project" value="RHEA"/>
</dbReference>
<evidence type="ECO:0000313" key="7">
    <source>
        <dbReference type="Proteomes" id="UP000316778"/>
    </source>
</evidence>
<dbReference type="Proteomes" id="UP000316778">
    <property type="component" value="Unassembled WGS sequence"/>
</dbReference>
<evidence type="ECO:0000313" key="6">
    <source>
        <dbReference type="EMBL" id="TWI84267.1"/>
    </source>
</evidence>
<gene>
    <name evidence="4" type="primary">msrA</name>
    <name evidence="6" type="ORF">LX66_4631</name>
</gene>
<dbReference type="PANTHER" id="PTHR43774">
    <property type="entry name" value="PEPTIDE METHIONINE SULFOXIDE REDUCTASE"/>
    <property type="match status" value="1"/>
</dbReference>
<dbReference type="EMBL" id="VLLG01000005">
    <property type="protein sequence ID" value="TWI84267.1"/>
    <property type="molecule type" value="Genomic_DNA"/>
</dbReference>
<dbReference type="PANTHER" id="PTHR43774:SF1">
    <property type="entry name" value="PEPTIDE METHIONINE SULFOXIDE REDUCTASE MSRA 2"/>
    <property type="match status" value="1"/>
</dbReference>
<comment type="function">
    <text evidence="4">Has an important function as a repair enzyme for proteins that have been inactivated by oxidation. Catalyzes the reversible oxidation-reduction of methionine sulfoxide in proteins to methionine.</text>
</comment>
<evidence type="ECO:0000256" key="2">
    <source>
        <dbReference type="ARBA" id="ARBA00047806"/>
    </source>
</evidence>
<feature type="active site" evidence="4">
    <location>
        <position position="18"/>
    </location>
</feature>
<dbReference type="GO" id="GO:0008113">
    <property type="term" value="F:peptide-methionine (S)-S-oxide reductase activity"/>
    <property type="evidence" value="ECO:0007669"/>
    <property type="project" value="UniProtKB-UniRule"/>
</dbReference>